<evidence type="ECO:0000259" key="3">
    <source>
        <dbReference type="Pfam" id="PF20434"/>
    </source>
</evidence>
<organism evidence="4 5">
    <name type="scientific">Sphingomonas aerolata</name>
    <dbReference type="NCBI Taxonomy" id="185951"/>
    <lineage>
        <taxon>Bacteria</taxon>
        <taxon>Pseudomonadati</taxon>
        <taxon>Pseudomonadota</taxon>
        <taxon>Alphaproteobacteria</taxon>
        <taxon>Sphingomonadales</taxon>
        <taxon>Sphingomonadaceae</taxon>
        <taxon>Sphingomonas</taxon>
    </lineage>
</organism>
<evidence type="ECO:0000256" key="2">
    <source>
        <dbReference type="SAM" id="SignalP"/>
    </source>
</evidence>
<dbReference type="SUPFAM" id="SSF53474">
    <property type="entry name" value="alpha/beta-Hydrolases"/>
    <property type="match status" value="1"/>
</dbReference>
<feature type="signal peptide" evidence="2">
    <location>
        <begin position="1"/>
        <end position="20"/>
    </location>
</feature>
<dbReference type="InterPro" id="IPR050300">
    <property type="entry name" value="GDXG_lipolytic_enzyme"/>
</dbReference>
<reference evidence="4 5" key="1">
    <citation type="submission" date="2018-04" db="EMBL/GenBank/DDBJ databases">
        <title>Genomic Encyclopedia of Type Strains, Phase III (KMG-III): the genomes of soil and plant-associated and newly described type strains.</title>
        <authorList>
            <person name="Whitman W."/>
        </authorList>
    </citation>
    <scope>NUCLEOTIDE SEQUENCE [LARGE SCALE GENOMIC DNA]</scope>
    <source>
        <strain evidence="4 5">NW12</strain>
    </source>
</reference>
<dbReference type="PANTHER" id="PTHR48081:SF6">
    <property type="entry name" value="PEPTIDASE S9 PROLYL OLIGOPEPTIDASE CATALYTIC DOMAIN-CONTAINING PROTEIN"/>
    <property type="match status" value="1"/>
</dbReference>
<comment type="caution">
    <text evidence="4">The sequence shown here is derived from an EMBL/GenBank/DDBJ whole genome shotgun (WGS) entry which is preliminary data.</text>
</comment>
<sequence length="344" mass="36692">MTFDRRTLLALPLAAGIAPAALLSDAAGQSATNGSVSRGARLAGDPVWPPAERFALWPGIPAGAPTPLPRPRPMITGRPGGYRDVQMRGVVQPEVGVFRAARPDGRAVLVCPGGGYSITSLRNEGIDVARVLNGFGITVFVLSYRLPGEGWADRANVPLSDVQRAMRLIRANARRYAINPETLGVLGFSAGGHLAGSLEIHHGLEVYRPVDAADRLSARPAFAGLMYAVSNMDPGRSHGGSRAQLLGPNPDPAMQARYAIDRNLRSGDAPLFLVHAEDDDTVPVANSLDMLAAARRVDIPVEAHILRRGRHGFGTRLPASSPGSLWPQLFDRWMREAIGPEAPL</sequence>
<protein>
    <submittedName>
        <fullName evidence="4">Acetyl esterase/lipase</fullName>
    </submittedName>
</protein>
<name>A0A2T4YRE4_9SPHN</name>
<keyword evidence="5" id="KW-1185">Reference proteome</keyword>
<gene>
    <name evidence="4" type="ORF">C8J24_2324</name>
</gene>
<accession>A0A2T4YRE4</accession>
<dbReference type="Pfam" id="PF20434">
    <property type="entry name" value="BD-FAE"/>
    <property type="match status" value="1"/>
</dbReference>
<proteinExistence type="predicted"/>
<dbReference type="RefSeq" id="WP_107932424.1">
    <property type="nucleotide sequence ID" value="NZ_PZZN01000002.1"/>
</dbReference>
<evidence type="ECO:0000313" key="4">
    <source>
        <dbReference type="EMBL" id="PTM46086.1"/>
    </source>
</evidence>
<keyword evidence="1" id="KW-0378">Hydrolase</keyword>
<dbReference type="PANTHER" id="PTHR48081">
    <property type="entry name" value="AB HYDROLASE SUPERFAMILY PROTEIN C4A8.06C"/>
    <property type="match status" value="1"/>
</dbReference>
<dbReference type="InterPro" id="IPR029058">
    <property type="entry name" value="AB_hydrolase_fold"/>
</dbReference>
<dbReference type="GO" id="GO:0016787">
    <property type="term" value="F:hydrolase activity"/>
    <property type="evidence" value="ECO:0007669"/>
    <property type="project" value="UniProtKB-KW"/>
</dbReference>
<dbReference type="Gene3D" id="3.40.50.1820">
    <property type="entry name" value="alpha/beta hydrolase"/>
    <property type="match status" value="1"/>
</dbReference>
<feature type="domain" description="BD-FAE-like" evidence="3">
    <location>
        <begin position="108"/>
        <end position="290"/>
    </location>
</feature>
<feature type="chain" id="PRO_5015489192" evidence="2">
    <location>
        <begin position="21"/>
        <end position="344"/>
    </location>
</feature>
<dbReference type="InterPro" id="IPR049492">
    <property type="entry name" value="BD-FAE-like_dom"/>
</dbReference>
<evidence type="ECO:0000256" key="1">
    <source>
        <dbReference type="ARBA" id="ARBA00022801"/>
    </source>
</evidence>
<evidence type="ECO:0000313" key="5">
    <source>
        <dbReference type="Proteomes" id="UP000240996"/>
    </source>
</evidence>
<dbReference type="EMBL" id="PZZN01000002">
    <property type="protein sequence ID" value="PTM46086.1"/>
    <property type="molecule type" value="Genomic_DNA"/>
</dbReference>
<dbReference type="AlphaFoldDB" id="A0A2T4YRE4"/>
<dbReference type="Proteomes" id="UP000240996">
    <property type="component" value="Unassembled WGS sequence"/>
</dbReference>
<keyword evidence="2" id="KW-0732">Signal</keyword>